<comment type="caution">
    <text evidence="7">The sequence shown here is derived from an EMBL/GenBank/DDBJ whole genome shotgun (WGS) entry which is preliminary data.</text>
</comment>
<gene>
    <name evidence="7" type="ORF">ACFPH6_33645</name>
</gene>
<dbReference type="PANTHER" id="PTHR30055:SF238">
    <property type="entry name" value="MYCOFACTOCIN BIOSYNTHESIS TRANSCRIPTIONAL REGULATOR MFTR-RELATED"/>
    <property type="match status" value="1"/>
</dbReference>
<dbReference type="EMBL" id="JBHSFG010000061">
    <property type="protein sequence ID" value="MFC4469398.1"/>
    <property type="molecule type" value="Genomic_DNA"/>
</dbReference>
<reference evidence="8" key="1">
    <citation type="journal article" date="2019" name="Int. J. Syst. Evol. Microbiol.">
        <title>The Global Catalogue of Microorganisms (GCM) 10K type strain sequencing project: providing services to taxonomists for standard genome sequencing and annotation.</title>
        <authorList>
            <consortium name="The Broad Institute Genomics Platform"/>
            <consortium name="The Broad Institute Genome Sequencing Center for Infectious Disease"/>
            <person name="Wu L."/>
            <person name="Ma J."/>
        </authorList>
    </citation>
    <scope>NUCLEOTIDE SEQUENCE [LARGE SCALE GENOMIC DNA]</scope>
    <source>
        <strain evidence="8">DT43</strain>
    </source>
</reference>
<dbReference type="InterPro" id="IPR009057">
    <property type="entry name" value="Homeodomain-like_sf"/>
</dbReference>
<keyword evidence="2 4" id="KW-0238">DNA-binding</keyword>
<sequence length="218" mass="23961">MNETGVPAGRLPLRERKKQRTRETLTSSALEMFTELGFDETTLDDLCDRAEVSKRTLFRYFTSKEDVAMAPTQDFWRAFLDEIAKPPNPSSASDPPGPFLGIVQEAMFAAMDRMPGDDWAGSVRLSRRLAAQTPSMNAHGLGFCDRSIAQALATLTDRFSLDASGVLRARLVLEFSAATFRCALEAWAALPGEPRRDRLVTELRGAFAAMPDALTLAG</sequence>
<keyword evidence="8" id="KW-1185">Reference proteome</keyword>
<evidence type="ECO:0000313" key="7">
    <source>
        <dbReference type="EMBL" id="MFC4469398.1"/>
    </source>
</evidence>
<evidence type="ECO:0000313" key="8">
    <source>
        <dbReference type="Proteomes" id="UP001596012"/>
    </source>
</evidence>
<dbReference type="PROSITE" id="PS50977">
    <property type="entry name" value="HTH_TETR_2"/>
    <property type="match status" value="1"/>
</dbReference>
<dbReference type="Proteomes" id="UP001596012">
    <property type="component" value="Unassembled WGS sequence"/>
</dbReference>
<dbReference type="PANTHER" id="PTHR30055">
    <property type="entry name" value="HTH-TYPE TRANSCRIPTIONAL REGULATOR RUTR"/>
    <property type="match status" value="1"/>
</dbReference>
<dbReference type="PRINTS" id="PR00455">
    <property type="entry name" value="HTHTETR"/>
</dbReference>
<organism evidence="7 8">
    <name type="scientific">Streptomyces xiangluensis</name>
    <dbReference type="NCBI Taxonomy" id="2665720"/>
    <lineage>
        <taxon>Bacteria</taxon>
        <taxon>Bacillati</taxon>
        <taxon>Actinomycetota</taxon>
        <taxon>Actinomycetes</taxon>
        <taxon>Kitasatosporales</taxon>
        <taxon>Streptomycetaceae</taxon>
        <taxon>Streptomyces</taxon>
    </lineage>
</organism>
<dbReference type="RefSeq" id="WP_386348337.1">
    <property type="nucleotide sequence ID" value="NZ_JBHSFG010000061.1"/>
</dbReference>
<feature type="DNA-binding region" description="H-T-H motif" evidence="4">
    <location>
        <begin position="42"/>
        <end position="61"/>
    </location>
</feature>
<keyword evidence="1" id="KW-0805">Transcription regulation</keyword>
<protein>
    <submittedName>
        <fullName evidence="7">TetR/AcrR family transcriptional regulator</fullName>
    </submittedName>
</protein>
<name>A0ABV8YZP6_9ACTN</name>
<keyword evidence="3" id="KW-0804">Transcription</keyword>
<evidence type="ECO:0000256" key="3">
    <source>
        <dbReference type="ARBA" id="ARBA00023163"/>
    </source>
</evidence>
<feature type="domain" description="HTH tetR-type" evidence="6">
    <location>
        <begin position="19"/>
        <end position="79"/>
    </location>
</feature>
<evidence type="ECO:0000256" key="2">
    <source>
        <dbReference type="ARBA" id="ARBA00023125"/>
    </source>
</evidence>
<dbReference type="InterPro" id="IPR050109">
    <property type="entry name" value="HTH-type_TetR-like_transc_reg"/>
</dbReference>
<evidence type="ECO:0000256" key="4">
    <source>
        <dbReference type="PROSITE-ProRule" id="PRU00335"/>
    </source>
</evidence>
<dbReference type="PROSITE" id="PS01081">
    <property type="entry name" value="HTH_TETR_1"/>
    <property type="match status" value="1"/>
</dbReference>
<evidence type="ECO:0000256" key="5">
    <source>
        <dbReference type="SAM" id="MobiDB-lite"/>
    </source>
</evidence>
<evidence type="ECO:0000259" key="6">
    <source>
        <dbReference type="PROSITE" id="PS50977"/>
    </source>
</evidence>
<feature type="region of interest" description="Disordered" evidence="5">
    <location>
        <begin position="1"/>
        <end position="23"/>
    </location>
</feature>
<dbReference type="InterPro" id="IPR023772">
    <property type="entry name" value="DNA-bd_HTH_TetR-type_CS"/>
</dbReference>
<accession>A0ABV8YZP6</accession>
<dbReference type="Gene3D" id="1.10.357.10">
    <property type="entry name" value="Tetracycline Repressor, domain 2"/>
    <property type="match status" value="1"/>
</dbReference>
<dbReference type="InterPro" id="IPR001647">
    <property type="entry name" value="HTH_TetR"/>
</dbReference>
<evidence type="ECO:0000256" key="1">
    <source>
        <dbReference type="ARBA" id="ARBA00023015"/>
    </source>
</evidence>
<dbReference type="SUPFAM" id="SSF46689">
    <property type="entry name" value="Homeodomain-like"/>
    <property type="match status" value="1"/>
</dbReference>
<proteinExistence type="predicted"/>
<dbReference type="Pfam" id="PF00440">
    <property type="entry name" value="TetR_N"/>
    <property type="match status" value="1"/>
</dbReference>